<evidence type="ECO:0000256" key="2">
    <source>
        <dbReference type="ARBA" id="ARBA00022729"/>
    </source>
</evidence>
<accession>A0A8J4PUY9</accession>
<comment type="caution">
    <text evidence="7">The sequence shown here is derived from an EMBL/GenBank/DDBJ whole genome shotgun (WGS) entry which is preliminary data.</text>
</comment>
<proteinExistence type="inferred from homology"/>
<name>A0A8J4PUY9_9MYCE</name>
<dbReference type="OrthoDB" id="16527at2759"/>
<dbReference type="InterPro" id="IPR036779">
    <property type="entry name" value="LysM_dom_sf"/>
</dbReference>
<protein>
    <recommendedName>
        <fullName evidence="6">LysM domain-containing protein</fullName>
    </recommendedName>
</protein>
<dbReference type="PANTHER" id="PTHR31836">
    <property type="match status" value="1"/>
</dbReference>
<dbReference type="Proteomes" id="UP000695562">
    <property type="component" value="Unassembled WGS sequence"/>
</dbReference>
<keyword evidence="8" id="KW-1185">Reference proteome</keyword>
<dbReference type="InterPro" id="IPR048197">
    <property type="entry name" value="Papain_inhib"/>
</dbReference>
<dbReference type="Gene3D" id="2.40.40.10">
    <property type="entry name" value="RlpA-like domain"/>
    <property type="match status" value="1"/>
</dbReference>
<reference evidence="7" key="1">
    <citation type="submission" date="2020-01" db="EMBL/GenBank/DDBJ databases">
        <title>Development of genomics and gene disruption for Polysphondylium violaceum indicates a role for the polyketide synthase stlB in stalk morphogenesis.</title>
        <authorList>
            <person name="Narita B."/>
            <person name="Kawabe Y."/>
            <person name="Kin K."/>
            <person name="Saito T."/>
            <person name="Gibbs R."/>
            <person name="Kuspa A."/>
            <person name="Muzny D."/>
            <person name="Queller D."/>
            <person name="Richards S."/>
            <person name="Strassman J."/>
            <person name="Sucgang R."/>
            <person name="Worley K."/>
            <person name="Schaap P."/>
        </authorList>
    </citation>
    <scope>NUCLEOTIDE SEQUENCE</scope>
    <source>
        <strain evidence="7">QSvi11</strain>
    </source>
</reference>
<feature type="domain" description="LysM" evidence="6">
    <location>
        <begin position="214"/>
        <end position="261"/>
    </location>
</feature>
<dbReference type="InterPro" id="IPR018392">
    <property type="entry name" value="LysM"/>
</dbReference>
<dbReference type="Gene3D" id="3.10.350.10">
    <property type="entry name" value="LysM domain"/>
    <property type="match status" value="2"/>
</dbReference>
<sequence>MYKQIIFILISYLSLSSAVPFGQVFTGQASYYNDAGVGSCGSSINAATQVLVAAPAAHWTTANPNLDPLCNNVYIKVTYNGKTITVPVVDKCPSCPANKIDLSMPAFQQLANTDLGIIPITWEYVSGSGSTSTPSTTTTSSGGSCLQSASVSSGQTCYTVWTGQCGKTWDENAFYQTNPGVNCAALQVGQQLCCNRGSTSGTSTTTGSGSSCSQKATVSSGQTCYSLWTGQCGKTWNEASFYQANPGVNCATLQIGQQLCCN</sequence>
<dbReference type="InterPro" id="IPR036908">
    <property type="entry name" value="RlpA-like_sf"/>
</dbReference>
<dbReference type="EMBL" id="AJWJ01000145">
    <property type="protein sequence ID" value="KAF2074483.1"/>
    <property type="molecule type" value="Genomic_DNA"/>
</dbReference>
<evidence type="ECO:0000313" key="8">
    <source>
        <dbReference type="Proteomes" id="UP000695562"/>
    </source>
</evidence>
<evidence type="ECO:0000259" key="6">
    <source>
        <dbReference type="PROSITE" id="PS51782"/>
    </source>
</evidence>
<dbReference type="Pfam" id="PF03330">
    <property type="entry name" value="DPBB_1"/>
    <property type="match status" value="1"/>
</dbReference>
<dbReference type="InterPro" id="IPR051477">
    <property type="entry name" value="Expansin_CellWall"/>
</dbReference>
<keyword evidence="3" id="KW-1015">Disulfide bond</keyword>
<evidence type="ECO:0000256" key="3">
    <source>
        <dbReference type="ARBA" id="ARBA00023157"/>
    </source>
</evidence>
<feature type="signal peptide" evidence="5">
    <location>
        <begin position="1"/>
        <end position="18"/>
    </location>
</feature>
<dbReference type="GO" id="GO:0004869">
    <property type="term" value="F:cysteine-type endopeptidase inhibitor activity"/>
    <property type="evidence" value="ECO:0007669"/>
    <property type="project" value="InterPro"/>
</dbReference>
<dbReference type="PANTHER" id="PTHR31836:SF28">
    <property type="entry name" value="SRCR DOMAIN-CONTAINING PROTEIN-RELATED"/>
    <property type="match status" value="1"/>
</dbReference>
<comment type="similarity">
    <text evidence="1">Belongs to the expansin family. Expansin A subfamily.</text>
</comment>
<dbReference type="CDD" id="cd00118">
    <property type="entry name" value="LysM"/>
    <property type="match status" value="1"/>
</dbReference>
<evidence type="ECO:0000256" key="1">
    <source>
        <dbReference type="ARBA" id="ARBA00005392"/>
    </source>
</evidence>
<dbReference type="SMART" id="SM00257">
    <property type="entry name" value="LysM"/>
    <property type="match status" value="2"/>
</dbReference>
<dbReference type="CDD" id="cd22273">
    <property type="entry name" value="DPBB_SPI-like"/>
    <property type="match status" value="1"/>
</dbReference>
<keyword evidence="4" id="KW-0325">Glycoprotein</keyword>
<evidence type="ECO:0000256" key="4">
    <source>
        <dbReference type="ARBA" id="ARBA00023180"/>
    </source>
</evidence>
<keyword evidence="2 5" id="KW-0732">Signal</keyword>
<dbReference type="InterPro" id="IPR009009">
    <property type="entry name" value="RlpA-like_DPBB"/>
</dbReference>
<evidence type="ECO:0000313" key="7">
    <source>
        <dbReference type="EMBL" id="KAF2074483.1"/>
    </source>
</evidence>
<gene>
    <name evidence="7" type="ORF">CYY_004228</name>
</gene>
<dbReference type="SUPFAM" id="SSF50685">
    <property type="entry name" value="Barwin-like endoglucanases"/>
    <property type="match status" value="1"/>
</dbReference>
<dbReference type="AlphaFoldDB" id="A0A8J4PUY9"/>
<evidence type="ECO:0000256" key="5">
    <source>
        <dbReference type="SAM" id="SignalP"/>
    </source>
</evidence>
<feature type="chain" id="PRO_5035284500" description="LysM domain-containing protein" evidence="5">
    <location>
        <begin position="19"/>
        <end position="262"/>
    </location>
</feature>
<dbReference type="GO" id="GO:0004867">
    <property type="term" value="F:serine-type endopeptidase inhibitor activity"/>
    <property type="evidence" value="ECO:0007669"/>
    <property type="project" value="InterPro"/>
</dbReference>
<organism evidence="7 8">
    <name type="scientific">Polysphondylium violaceum</name>
    <dbReference type="NCBI Taxonomy" id="133409"/>
    <lineage>
        <taxon>Eukaryota</taxon>
        <taxon>Amoebozoa</taxon>
        <taxon>Evosea</taxon>
        <taxon>Eumycetozoa</taxon>
        <taxon>Dictyostelia</taxon>
        <taxon>Dictyosteliales</taxon>
        <taxon>Dictyosteliaceae</taxon>
        <taxon>Polysphondylium</taxon>
    </lineage>
</organism>
<dbReference type="NCBIfam" id="NF041659">
    <property type="entry name" value="Papain_Inhib"/>
    <property type="match status" value="1"/>
</dbReference>
<feature type="domain" description="LysM" evidence="6">
    <location>
        <begin position="147"/>
        <end position="194"/>
    </location>
</feature>
<dbReference type="Pfam" id="PF01476">
    <property type="entry name" value="LysM"/>
    <property type="match status" value="2"/>
</dbReference>
<dbReference type="PROSITE" id="PS51782">
    <property type="entry name" value="LYSM"/>
    <property type="match status" value="2"/>
</dbReference>